<organism evidence="9 10">
    <name type="scientific">Sinanaerobacter chloroacetimidivorans</name>
    <dbReference type="NCBI Taxonomy" id="2818044"/>
    <lineage>
        <taxon>Bacteria</taxon>
        <taxon>Bacillati</taxon>
        <taxon>Bacillota</taxon>
        <taxon>Clostridia</taxon>
        <taxon>Peptostreptococcales</taxon>
        <taxon>Anaerovoracaceae</taxon>
        <taxon>Sinanaerobacter</taxon>
    </lineage>
</organism>
<evidence type="ECO:0000256" key="2">
    <source>
        <dbReference type="ARBA" id="ARBA00022694"/>
    </source>
</evidence>
<dbReference type="Gene3D" id="3.30.70.580">
    <property type="entry name" value="Pseudouridine synthase I, catalytic domain, N-terminal subdomain"/>
    <property type="match status" value="1"/>
</dbReference>
<dbReference type="HAMAP" id="MF_00171">
    <property type="entry name" value="TruA"/>
    <property type="match status" value="1"/>
</dbReference>
<dbReference type="AlphaFoldDB" id="A0A8J8B3K0"/>
<dbReference type="InterPro" id="IPR020095">
    <property type="entry name" value="PsdUridine_synth_TruA_C"/>
</dbReference>
<comment type="similarity">
    <text evidence="1 4 7">Belongs to the tRNA pseudouridine synthase TruA family.</text>
</comment>
<dbReference type="RefSeq" id="WP_227020531.1">
    <property type="nucleotide sequence ID" value="NZ_JAGSND010000027.1"/>
</dbReference>
<comment type="subunit">
    <text evidence="4">Homodimer.</text>
</comment>
<dbReference type="Pfam" id="PF01416">
    <property type="entry name" value="PseudoU_synth_1"/>
    <property type="match status" value="2"/>
</dbReference>
<dbReference type="InterPro" id="IPR020094">
    <property type="entry name" value="TruA/RsuA/RluB/E/F_N"/>
</dbReference>
<evidence type="ECO:0000256" key="3">
    <source>
        <dbReference type="ARBA" id="ARBA00023235"/>
    </source>
</evidence>
<evidence type="ECO:0000313" key="9">
    <source>
        <dbReference type="EMBL" id="MBR0600414.1"/>
    </source>
</evidence>
<dbReference type="InterPro" id="IPR020103">
    <property type="entry name" value="PsdUridine_synth_cat_dom_sf"/>
</dbReference>
<proteinExistence type="inferred from homology"/>
<comment type="catalytic activity">
    <reaction evidence="4 7">
        <text>uridine(38/39/40) in tRNA = pseudouridine(38/39/40) in tRNA</text>
        <dbReference type="Rhea" id="RHEA:22376"/>
        <dbReference type="Rhea" id="RHEA-COMP:10085"/>
        <dbReference type="Rhea" id="RHEA-COMP:10087"/>
        <dbReference type="ChEBI" id="CHEBI:65314"/>
        <dbReference type="ChEBI" id="CHEBI:65315"/>
        <dbReference type="EC" id="5.4.99.12"/>
    </reaction>
</comment>
<dbReference type="PANTHER" id="PTHR11142:SF0">
    <property type="entry name" value="TRNA PSEUDOURIDINE SYNTHASE-LIKE 1"/>
    <property type="match status" value="1"/>
</dbReference>
<feature type="binding site" evidence="4 6">
    <location>
        <position position="124"/>
    </location>
    <ligand>
        <name>substrate</name>
    </ligand>
</feature>
<evidence type="ECO:0000259" key="8">
    <source>
        <dbReference type="Pfam" id="PF01416"/>
    </source>
</evidence>
<dbReference type="PANTHER" id="PTHR11142">
    <property type="entry name" value="PSEUDOURIDYLATE SYNTHASE"/>
    <property type="match status" value="1"/>
</dbReference>
<dbReference type="InterPro" id="IPR020097">
    <property type="entry name" value="PsdUridine_synth_TruA_a/b_dom"/>
</dbReference>
<evidence type="ECO:0000256" key="1">
    <source>
        <dbReference type="ARBA" id="ARBA00009375"/>
    </source>
</evidence>
<feature type="active site" description="Nucleophile" evidence="4 5">
    <location>
        <position position="52"/>
    </location>
</feature>
<sequence>MKNVLLTIEYDGTNFCGWQRQPGLRTVQGELERVFSILCAQSVQLNGTSRTDAGVHAYGQRASFRGDFGIPVDRMQMAANHLLAAPPKGKKSSFQGLQGDIRIKNVTEVPMDFHARFDAVGKKYIYKIQNRTIPDIFHRNYCYQIPKVLDLESMKEAASYMTGTHDFKCFQAAGGKEMESTVRTIYQIRLYQRMLPEDSGEFSPSEISIEVVGDGFLYNMVRIITGTLVDVGTGKLSPENISGILAGKNRQLAGHTAPPQGLYLAEVYYNEAKRSQR</sequence>
<gene>
    <name evidence="4 9" type="primary">truA</name>
    <name evidence="9" type="ORF">KCX82_21325</name>
</gene>
<dbReference type="GO" id="GO:0003723">
    <property type="term" value="F:RNA binding"/>
    <property type="evidence" value="ECO:0007669"/>
    <property type="project" value="InterPro"/>
</dbReference>
<dbReference type="GO" id="GO:0160147">
    <property type="term" value="F:tRNA pseudouridine(38-40) synthase activity"/>
    <property type="evidence" value="ECO:0007669"/>
    <property type="project" value="UniProtKB-EC"/>
</dbReference>
<feature type="domain" description="Pseudouridine synthase I TruA alpha/beta" evidence="8">
    <location>
        <begin position="157"/>
        <end position="270"/>
    </location>
</feature>
<dbReference type="Proteomes" id="UP000675664">
    <property type="component" value="Unassembled WGS sequence"/>
</dbReference>
<evidence type="ECO:0000313" key="10">
    <source>
        <dbReference type="Proteomes" id="UP000675664"/>
    </source>
</evidence>
<feature type="domain" description="Pseudouridine synthase I TruA alpha/beta" evidence="8">
    <location>
        <begin position="8"/>
        <end position="97"/>
    </location>
</feature>
<dbReference type="FunFam" id="3.30.70.580:FF:000001">
    <property type="entry name" value="tRNA pseudouridine synthase A"/>
    <property type="match status" value="1"/>
</dbReference>
<dbReference type="EMBL" id="JAGSND010000027">
    <property type="protein sequence ID" value="MBR0600414.1"/>
    <property type="molecule type" value="Genomic_DNA"/>
</dbReference>
<name>A0A8J8B3K0_9FIRM</name>
<keyword evidence="2 4" id="KW-0819">tRNA processing</keyword>
<dbReference type="NCBIfam" id="TIGR00071">
    <property type="entry name" value="hisT_truA"/>
    <property type="match status" value="1"/>
</dbReference>
<dbReference type="InterPro" id="IPR001406">
    <property type="entry name" value="PsdUridine_synth_TruA"/>
</dbReference>
<accession>A0A8J8B3K0</accession>
<protein>
    <recommendedName>
        <fullName evidence="4">tRNA pseudouridine synthase A</fullName>
        <ecNumber evidence="4">5.4.99.12</ecNumber>
    </recommendedName>
    <alternativeName>
        <fullName evidence="4">tRNA pseudouridine(38-40) synthase</fullName>
    </alternativeName>
    <alternativeName>
        <fullName evidence="4">tRNA pseudouridylate synthase I</fullName>
    </alternativeName>
    <alternativeName>
        <fullName evidence="4">tRNA-uridine isomerase I</fullName>
    </alternativeName>
</protein>
<evidence type="ECO:0000256" key="4">
    <source>
        <dbReference type="HAMAP-Rule" id="MF_00171"/>
    </source>
</evidence>
<keyword evidence="3 4" id="KW-0413">Isomerase</keyword>
<dbReference type="PIRSF" id="PIRSF001430">
    <property type="entry name" value="tRNA_psdUrid_synth"/>
    <property type="match status" value="1"/>
</dbReference>
<reference evidence="9" key="1">
    <citation type="submission" date="2021-04" db="EMBL/GenBank/DDBJ databases">
        <title>Sinoanaerobacter chloroacetimidivorans sp. nov., an obligate anaerobic bacterium isolated from anaerobic sludge.</title>
        <authorList>
            <person name="Bao Y."/>
        </authorList>
    </citation>
    <scope>NUCLEOTIDE SEQUENCE</scope>
    <source>
        <strain evidence="9">BAD-6</strain>
    </source>
</reference>
<comment type="caution">
    <text evidence="4">Lacks conserved residue(s) required for the propagation of feature annotation.</text>
</comment>
<comment type="caution">
    <text evidence="9">The sequence shown here is derived from an EMBL/GenBank/DDBJ whole genome shotgun (WGS) entry which is preliminary data.</text>
</comment>
<comment type="function">
    <text evidence="4">Formation of pseudouridine at positions 38, 39 and 40 in the anticodon stem and loop of transfer RNAs.</text>
</comment>
<dbReference type="EC" id="5.4.99.12" evidence="4"/>
<reference evidence="9" key="2">
    <citation type="submission" date="2021-04" db="EMBL/GenBank/DDBJ databases">
        <authorList>
            <person name="Liu J."/>
        </authorList>
    </citation>
    <scope>NUCLEOTIDE SEQUENCE</scope>
    <source>
        <strain evidence="9">BAD-6</strain>
    </source>
</reference>
<evidence type="ECO:0000256" key="7">
    <source>
        <dbReference type="RuleBase" id="RU003792"/>
    </source>
</evidence>
<keyword evidence="10" id="KW-1185">Reference proteome</keyword>
<evidence type="ECO:0000256" key="6">
    <source>
        <dbReference type="PIRSR" id="PIRSR001430-2"/>
    </source>
</evidence>
<evidence type="ECO:0000256" key="5">
    <source>
        <dbReference type="PIRSR" id="PIRSR001430-1"/>
    </source>
</evidence>
<dbReference type="GO" id="GO:0031119">
    <property type="term" value="P:tRNA pseudouridine synthesis"/>
    <property type="evidence" value="ECO:0007669"/>
    <property type="project" value="UniProtKB-UniRule"/>
</dbReference>
<dbReference type="CDD" id="cd02570">
    <property type="entry name" value="PseudoU_synth_EcTruA"/>
    <property type="match status" value="1"/>
</dbReference>
<dbReference type="SUPFAM" id="SSF55120">
    <property type="entry name" value="Pseudouridine synthase"/>
    <property type="match status" value="1"/>
</dbReference>
<dbReference type="Gene3D" id="3.30.70.660">
    <property type="entry name" value="Pseudouridine synthase I, catalytic domain, C-terminal subdomain"/>
    <property type="match status" value="1"/>
</dbReference>